<dbReference type="Pfam" id="PF13556">
    <property type="entry name" value="HTH_30"/>
    <property type="match status" value="1"/>
</dbReference>
<dbReference type="RefSeq" id="WP_311346269.1">
    <property type="nucleotide sequence ID" value="NZ_JAVREI010000013.1"/>
</dbReference>
<dbReference type="PANTHER" id="PTHR33744:SF1">
    <property type="entry name" value="DNA-BINDING TRANSCRIPTIONAL ACTIVATOR ADER"/>
    <property type="match status" value="1"/>
</dbReference>
<proteinExistence type="inferred from homology"/>
<dbReference type="InterPro" id="IPR051448">
    <property type="entry name" value="CdaR-like_regulators"/>
</dbReference>
<reference evidence="6" key="1">
    <citation type="submission" date="2023-07" db="EMBL/GenBank/DDBJ databases">
        <title>30 novel species of actinomycetes from the DSMZ collection.</title>
        <authorList>
            <person name="Nouioui I."/>
        </authorList>
    </citation>
    <scope>NUCLEOTIDE SEQUENCE [LARGE SCALE GENOMIC DNA]</scope>
    <source>
        <strain evidence="6">DSM 46792</strain>
    </source>
</reference>
<dbReference type="InterPro" id="IPR041522">
    <property type="entry name" value="CdaR_GGDEF"/>
</dbReference>
<feature type="domain" description="PucR C-terminal helix-turn-helix" evidence="2">
    <location>
        <begin position="338"/>
        <end position="394"/>
    </location>
</feature>
<dbReference type="Pfam" id="PF14361">
    <property type="entry name" value="RsbRD_N"/>
    <property type="match status" value="1"/>
</dbReference>
<protein>
    <submittedName>
        <fullName evidence="5">Helix-turn-helix domain-containing protein</fullName>
    </submittedName>
</protein>
<comment type="caution">
    <text evidence="5">The sequence shown here is derived from an EMBL/GenBank/DDBJ whole genome shotgun (WGS) entry which is preliminary data.</text>
</comment>
<gene>
    <name evidence="5" type="ORF">RM425_16290</name>
</gene>
<accession>A0ABU2KBA4</accession>
<feature type="domain" description="CdaR GGDEF-like" evidence="4">
    <location>
        <begin position="156"/>
        <end position="288"/>
    </location>
</feature>
<evidence type="ECO:0000259" key="2">
    <source>
        <dbReference type="Pfam" id="PF13556"/>
    </source>
</evidence>
<keyword evidence="6" id="KW-1185">Reference proteome</keyword>
<dbReference type="Pfam" id="PF17853">
    <property type="entry name" value="GGDEF_2"/>
    <property type="match status" value="1"/>
</dbReference>
<evidence type="ECO:0000313" key="6">
    <source>
        <dbReference type="Proteomes" id="UP001183222"/>
    </source>
</evidence>
<dbReference type="InterPro" id="IPR042070">
    <property type="entry name" value="PucR_C-HTH_sf"/>
</dbReference>
<evidence type="ECO:0000256" key="1">
    <source>
        <dbReference type="ARBA" id="ARBA00006754"/>
    </source>
</evidence>
<feature type="domain" description="RsbT co-antagonist protein RsbRD N-terminal" evidence="3">
    <location>
        <begin position="39"/>
        <end position="147"/>
    </location>
</feature>
<name>A0ABU2KBA4_9ACTN</name>
<dbReference type="EMBL" id="JAVREI010000013">
    <property type="protein sequence ID" value="MDT0277460.1"/>
    <property type="molecule type" value="Genomic_DNA"/>
</dbReference>
<dbReference type="InterPro" id="IPR025751">
    <property type="entry name" value="RsbRD_N_dom"/>
</dbReference>
<dbReference type="Gene3D" id="1.10.10.2840">
    <property type="entry name" value="PucR C-terminal helix-turn-helix domain"/>
    <property type="match status" value="1"/>
</dbReference>
<sequence>MSGAEKAVAGGVDVRRALTEVAVAATARHGVPGLLLEGYLPALLDVARTGRRLSAVEESACRSLGAEAVALGVGLPELVDVYMSASRRLWSQLPELVGAVRGRQVHAAELLGIGEAVWQAADAALAALSAGNVEAQRLLVRREEASRREFVDDLLTGRSDVAPLIERAEVYGLRLAAGNVVVVTESDRPIDAGTGIPAGVEDAARARFGGHGLLVAAKDGRVVSVLSCPATSSARQSGDLGRSLAEVAGSVLAGHTAGGRWRAGVGRPHAGPRGVQRSAQEAVEALEMARRLDLPQQVVHAADLLVYRVLARDETAITDLVRAVLEPLSAARGGAEVLVHTLEAYFAAGQNAAGAARQLHVSVRALTYRLQRIRELTGYSVTDPADQLSLLVAVTGARLLDWPHRPLIHD</sequence>
<comment type="similarity">
    <text evidence="1">Belongs to the CdaR family.</text>
</comment>
<evidence type="ECO:0000259" key="4">
    <source>
        <dbReference type="Pfam" id="PF17853"/>
    </source>
</evidence>
<dbReference type="InterPro" id="IPR025736">
    <property type="entry name" value="PucR_C-HTH_dom"/>
</dbReference>
<evidence type="ECO:0000259" key="3">
    <source>
        <dbReference type="Pfam" id="PF14361"/>
    </source>
</evidence>
<organism evidence="5 6">
    <name type="scientific">Blastococcus goldschmidtiae</name>
    <dbReference type="NCBI Taxonomy" id="3075546"/>
    <lineage>
        <taxon>Bacteria</taxon>
        <taxon>Bacillati</taxon>
        <taxon>Actinomycetota</taxon>
        <taxon>Actinomycetes</taxon>
        <taxon>Geodermatophilales</taxon>
        <taxon>Geodermatophilaceae</taxon>
        <taxon>Blastococcus</taxon>
    </lineage>
</organism>
<dbReference type="Proteomes" id="UP001183222">
    <property type="component" value="Unassembled WGS sequence"/>
</dbReference>
<evidence type="ECO:0000313" key="5">
    <source>
        <dbReference type="EMBL" id="MDT0277460.1"/>
    </source>
</evidence>
<dbReference type="PANTHER" id="PTHR33744">
    <property type="entry name" value="CARBOHYDRATE DIACID REGULATOR"/>
    <property type="match status" value="1"/>
</dbReference>